<evidence type="ECO:0000313" key="4">
    <source>
        <dbReference type="Proteomes" id="UP001595387"/>
    </source>
</evidence>
<reference evidence="4" key="1">
    <citation type="journal article" date="2019" name="Int. J. Syst. Evol. Microbiol.">
        <title>The Global Catalogue of Microorganisms (GCM) 10K type strain sequencing project: providing services to taxonomists for standard genome sequencing and annotation.</title>
        <authorList>
            <consortium name="The Broad Institute Genomics Platform"/>
            <consortium name="The Broad Institute Genome Sequencing Center for Infectious Disease"/>
            <person name="Wu L."/>
            <person name="Ma J."/>
        </authorList>
    </citation>
    <scope>NUCLEOTIDE SEQUENCE [LARGE SCALE GENOMIC DNA]</scope>
    <source>
        <strain evidence="4">KCTC 13193</strain>
    </source>
</reference>
<evidence type="ECO:0000313" key="3">
    <source>
        <dbReference type="EMBL" id="MFC2950008.1"/>
    </source>
</evidence>
<evidence type="ECO:0000256" key="2">
    <source>
        <dbReference type="SAM" id="Phobius"/>
    </source>
</evidence>
<evidence type="ECO:0008006" key="5">
    <source>
        <dbReference type="Google" id="ProtNLM"/>
    </source>
</evidence>
<dbReference type="Proteomes" id="UP001595387">
    <property type="component" value="Unassembled WGS sequence"/>
</dbReference>
<evidence type="ECO:0000256" key="1">
    <source>
        <dbReference type="SAM" id="Coils"/>
    </source>
</evidence>
<keyword evidence="2" id="KW-0812">Transmembrane</keyword>
<comment type="caution">
    <text evidence="3">The sequence shown here is derived from an EMBL/GenBank/DDBJ whole genome shotgun (WGS) entry which is preliminary data.</text>
</comment>
<feature type="transmembrane region" description="Helical" evidence="2">
    <location>
        <begin position="6"/>
        <end position="30"/>
    </location>
</feature>
<proteinExistence type="predicted"/>
<dbReference type="RefSeq" id="WP_390307985.1">
    <property type="nucleotide sequence ID" value="NZ_JBHRRZ010000040.1"/>
</dbReference>
<keyword evidence="2" id="KW-1133">Transmembrane helix</keyword>
<dbReference type="EMBL" id="JBHRRZ010000040">
    <property type="protein sequence ID" value="MFC2950008.1"/>
    <property type="molecule type" value="Genomic_DNA"/>
</dbReference>
<protein>
    <recommendedName>
        <fullName evidence="5">DUF4083 domain-containing protein</fullName>
    </recommendedName>
</protein>
<keyword evidence="1" id="KW-0175">Coiled coil</keyword>
<organism evidence="3 4">
    <name type="scientific">Virgibacillus sediminis</name>
    <dbReference type="NCBI Taxonomy" id="202260"/>
    <lineage>
        <taxon>Bacteria</taxon>
        <taxon>Bacillati</taxon>
        <taxon>Bacillota</taxon>
        <taxon>Bacilli</taxon>
        <taxon>Bacillales</taxon>
        <taxon>Bacillaceae</taxon>
        <taxon>Virgibacillus</taxon>
    </lineage>
</organism>
<sequence>MSLTEFIPLIIILIIILVIVAVIAGIVVIIKKSSFKNGEKEETNMDLRRRVETLEREIEDIKNK</sequence>
<accession>A0ABV7AAM1</accession>
<keyword evidence="4" id="KW-1185">Reference proteome</keyword>
<name>A0ABV7AAM1_9BACI</name>
<gene>
    <name evidence="3" type="ORF">ACFODW_16930</name>
</gene>
<feature type="coiled-coil region" evidence="1">
    <location>
        <begin position="37"/>
        <end position="64"/>
    </location>
</feature>
<keyword evidence="2" id="KW-0472">Membrane</keyword>